<dbReference type="GO" id="GO:0044218">
    <property type="term" value="C:other organism cell membrane"/>
    <property type="evidence" value="ECO:0007669"/>
    <property type="project" value="UniProtKB-KW"/>
</dbReference>
<feature type="repeat" description="ANK" evidence="8">
    <location>
        <begin position="71"/>
        <end position="103"/>
    </location>
</feature>
<evidence type="ECO:0000256" key="8">
    <source>
        <dbReference type="PROSITE-ProRule" id="PRU00023"/>
    </source>
</evidence>
<evidence type="ECO:0000256" key="2">
    <source>
        <dbReference type="ARBA" id="ARBA00022483"/>
    </source>
</evidence>
<feature type="repeat" description="ANK" evidence="8">
    <location>
        <begin position="24"/>
        <end position="56"/>
    </location>
</feature>
<dbReference type="PANTHER" id="PTHR24174">
    <property type="entry name" value="ANKYRIN REPEAT AND STERILE ALPHA MOTIF DOMAIN-CONTAINING PROTEIN 1"/>
    <property type="match status" value="1"/>
</dbReference>
<accession>A0A1Y3AR80</accession>
<keyword evidence="6 8" id="KW-0040">ANK repeat</keyword>
<dbReference type="Proteomes" id="UP000194236">
    <property type="component" value="Unassembled WGS sequence"/>
</dbReference>
<dbReference type="InterPro" id="IPR033635">
    <property type="entry name" value="ANKS1/Caskin"/>
</dbReference>
<comment type="subcellular location">
    <subcellularLocation>
        <location evidence="1">Target cell membrane</location>
    </subcellularLocation>
</comment>
<sequence length="242" mass="27082">MAISKDIVRILLEHGANPNVVDHNGSSPLHLASWTGDYEIVDMLISINNDNNNSQPNDKKMIADINLKNKDNETALHSACQYGHTPVVSLLLTQGADPFVQNVRQETPLDLASQYGRLETIELLLRIRFDLLNEYLPTNRNNNLNSNIRRQHSPLHLASRNGHKSIVKLLLDLGFDVNYLVITVNGTALHEAVMCGKNEVVRLLLEAGTDIRLCNDQEQKVQQLLEGLNTSVAKQTRKLIRG</sequence>
<feature type="repeat" description="ANK" evidence="8">
    <location>
        <begin position="150"/>
        <end position="178"/>
    </location>
</feature>
<evidence type="ECO:0000256" key="7">
    <source>
        <dbReference type="ARBA" id="ARBA00023298"/>
    </source>
</evidence>
<evidence type="ECO:0000256" key="6">
    <source>
        <dbReference type="ARBA" id="ARBA00023043"/>
    </source>
</evidence>
<dbReference type="GO" id="GO:0006887">
    <property type="term" value="P:exocytosis"/>
    <property type="evidence" value="ECO:0007669"/>
    <property type="project" value="UniProtKB-KW"/>
</dbReference>
<dbReference type="OrthoDB" id="5314041at2759"/>
<reference evidence="9 10" key="1">
    <citation type="submission" date="2017-03" db="EMBL/GenBank/DDBJ databases">
        <title>Genome Survey of Euroglyphus maynei.</title>
        <authorList>
            <person name="Arlian L.G."/>
            <person name="Morgan M.S."/>
            <person name="Rider S.D."/>
        </authorList>
    </citation>
    <scope>NUCLEOTIDE SEQUENCE [LARGE SCALE GENOMIC DNA]</scope>
    <source>
        <strain evidence="9">Arlian Lab</strain>
        <tissue evidence="9">Whole body</tissue>
    </source>
</reference>
<dbReference type="SUPFAM" id="SSF48403">
    <property type="entry name" value="Ankyrin repeat"/>
    <property type="match status" value="1"/>
</dbReference>
<dbReference type="PANTHER" id="PTHR24174:SF1">
    <property type="entry name" value="IP14385P"/>
    <property type="match status" value="1"/>
</dbReference>
<dbReference type="PROSITE" id="PS50297">
    <property type="entry name" value="ANK_REP_REGION"/>
    <property type="match status" value="4"/>
</dbReference>
<keyword evidence="5" id="KW-0528">Neurotoxin</keyword>
<evidence type="ECO:0000256" key="1">
    <source>
        <dbReference type="ARBA" id="ARBA00004175"/>
    </source>
</evidence>
<feature type="repeat" description="ANK" evidence="8">
    <location>
        <begin position="184"/>
        <end position="216"/>
    </location>
</feature>
<organism evidence="9 10">
    <name type="scientific">Euroglyphus maynei</name>
    <name type="common">Mayne's house dust mite</name>
    <dbReference type="NCBI Taxonomy" id="6958"/>
    <lineage>
        <taxon>Eukaryota</taxon>
        <taxon>Metazoa</taxon>
        <taxon>Ecdysozoa</taxon>
        <taxon>Arthropoda</taxon>
        <taxon>Chelicerata</taxon>
        <taxon>Arachnida</taxon>
        <taxon>Acari</taxon>
        <taxon>Acariformes</taxon>
        <taxon>Sarcoptiformes</taxon>
        <taxon>Astigmata</taxon>
        <taxon>Psoroptidia</taxon>
        <taxon>Analgoidea</taxon>
        <taxon>Pyroglyphidae</taxon>
        <taxon>Pyroglyphinae</taxon>
        <taxon>Euroglyphus</taxon>
    </lineage>
</organism>
<comment type="caution">
    <text evidence="9">The sequence shown here is derived from an EMBL/GenBank/DDBJ whole genome shotgun (WGS) entry which is preliminary data.</text>
</comment>
<proteinExistence type="predicted"/>
<keyword evidence="7" id="KW-0472">Membrane</keyword>
<gene>
    <name evidence="9" type="ORF">BLA29_003474</name>
</gene>
<dbReference type="PROSITE" id="PS50088">
    <property type="entry name" value="ANK_REPEAT"/>
    <property type="match status" value="4"/>
</dbReference>
<keyword evidence="2" id="KW-0268">Exocytosis</keyword>
<dbReference type="GO" id="GO:0005829">
    <property type="term" value="C:cytosol"/>
    <property type="evidence" value="ECO:0007669"/>
    <property type="project" value="TreeGrafter"/>
</dbReference>
<dbReference type="Gene3D" id="1.25.40.20">
    <property type="entry name" value="Ankyrin repeat-containing domain"/>
    <property type="match status" value="3"/>
</dbReference>
<keyword evidence="3" id="KW-1052">Target cell membrane</keyword>
<dbReference type="Pfam" id="PF13637">
    <property type="entry name" value="Ank_4"/>
    <property type="match status" value="1"/>
</dbReference>
<keyword evidence="7" id="KW-1053">Target membrane</keyword>
<dbReference type="SMART" id="SM00248">
    <property type="entry name" value="ANK"/>
    <property type="match status" value="5"/>
</dbReference>
<dbReference type="InterPro" id="IPR036770">
    <property type="entry name" value="Ankyrin_rpt-contain_sf"/>
</dbReference>
<evidence type="ECO:0000256" key="5">
    <source>
        <dbReference type="ARBA" id="ARBA00023028"/>
    </source>
</evidence>
<dbReference type="EMBL" id="MUJZ01063064">
    <property type="protein sequence ID" value="OTF70991.1"/>
    <property type="molecule type" value="Genomic_DNA"/>
</dbReference>
<dbReference type="InterPro" id="IPR002110">
    <property type="entry name" value="Ankyrin_rpt"/>
</dbReference>
<dbReference type="Pfam" id="PF12796">
    <property type="entry name" value="Ank_2"/>
    <property type="match status" value="2"/>
</dbReference>
<name>A0A1Y3AR80_EURMA</name>
<evidence type="ECO:0000313" key="10">
    <source>
        <dbReference type="Proteomes" id="UP000194236"/>
    </source>
</evidence>
<evidence type="ECO:0000256" key="4">
    <source>
        <dbReference type="ARBA" id="ARBA00022737"/>
    </source>
</evidence>
<evidence type="ECO:0000313" key="9">
    <source>
        <dbReference type="EMBL" id="OTF70991.1"/>
    </source>
</evidence>
<dbReference type="AlphaFoldDB" id="A0A1Y3AR80"/>
<dbReference type="PRINTS" id="PR01415">
    <property type="entry name" value="ANKYRIN"/>
</dbReference>
<keyword evidence="10" id="KW-1185">Reference proteome</keyword>
<dbReference type="GO" id="GO:0044231">
    <property type="term" value="C:host cell presynaptic membrane"/>
    <property type="evidence" value="ECO:0007669"/>
    <property type="project" value="UniProtKB-KW"/>
</dbReference>
<keyword evidence="4" id="KW-0677">Repeat</keyword>
<keyword evidence="5" id="KW-0638">Presynaptic neurotoxin</keyword>
<evidence type="ECO:0000256" key="3">
    <source>
        <dbReference type="ARBA" id="ARBA00022537"/>
    </source>
</evidence>
<protein>
    <submittedName>
        <fullName evidence="9">Ankyrin repeat domain containing protein</fullName>
    </submittedName>
</protein>
<keyword evidence="5" id="KW-0800">Toxin</keyword>